<proteinExistence type="predicted"/>
<reference evidence="1" key="1">
    <citation type="submission" date="2023-03" db="EMBL/GenBank/DDBJ databases">
        <title>Massive genome expansion in bonnet fungi (Mycena s.s.) driven by repeated elements and novel gene families across ecological guilds.</title>
        <authorList>
            <consortium name="Lawrence Berkeley National Laboratory"/>
            <person name="Harder C.B."/>
            <person name="Miyauchi S."/>
            <person name="Viragh M."/>
            <person name="Kuo A."/>
            <person name="Thoen E."/>
            <person name="Andreopoulos B."/>
            <person name="Lu D."/>
            <person name="Skrede I."/>
            <person name="Drula E."/>
            <person name="Henrissat B."/>
            <person name="Morin E."/>
            <person name="Kohler A."/>
            <person name="Barry K."/>
            <person name="LaButti K."/>
            <person name="Morin E."/>
            <person name="Salamov A."/>
            <person name="Lipzen A."/>
            <person name="Mereny Z."/>
            <person name="Hegedus B."/>
            <person name="Baldrian P."/>
            <person name="Stursova M."/>
            <person name="Weitz H."/>
            <person name="Taylor A."/>
            <person name="Grigoriev I.V."/>
            <person name="Nagy L.G."/>
            <person name="Martin F."/>
            <person name="Kauserud H."/>
        </authorList>
    </citation>
    <scope>NUCLEOTIDE SEQUENCE</scope>
    <source>
        <strain evidence="1">CBHHK002</strain>
    </source>
</reference>
<sequence length="334" mass="37450">MRASRILEILQAFPVFCSRLSTFLAIRKDGGRTRNPIIDQSEEKVRHARETGESAVVSTIIGATAAALAYHDMRATRRLNIMRAIALELVENKEAQDNLWAGYVMSCRRRAAYGEHGGHRGDRCSPPTSCGARRVALMTGSKRQPLGYPRKRDAKRVGCGGSSSSTFRRFWRRADWAVDVLRSRDAQMQRAPRPKFDRALLSVMEPFSLPDQSHWQEASLAPVIHHIPVGTSSLCYYLSSNSNCTACLQHRLVVFVPAAAAQCKKKKELRNHNPEELNFMLPPQIKNIPQRWAYRGVWGRAKRHAYPLASTPPFVRRGLGLGGTPINGFNFLCA</sequence>
<accession>A0AAD7AQZ4</accession>
<evidence type="ECO:0000313" key="1">
    <source>
        <dbReference type="EMBL" id="KAJ7364784.1"/>
    </source>
</evidence>
<evidence type="ECO:0000313" key="2">
    <source>
        <dbReference type="Proteomes" id="UP001218218"/>
    </source>
</evidence>
<name>A0AAD7AQZ4_9AGAR</name>
<dbReference type="AlphaFoldDB" id="A0AAD7AQZ4"/>
<gene>
    <name evidence="1" type="ORF">DFH08DRAFT_799098</name>
</gene>
<comment type="caution">
    <text evidence="1">The sequence shown here is derived from an EMBL/GenBank/DDBJ whole genome shotgun (WGS) entry which is preliminary data.</text>
</comment>
<keyword evidence="2" id="KW-1185">Reference proteome</keyword>
<organism evidence="1 2">
    <name type="scientific">Mycena albidolilacea</name>
    <dbReference type="NCBI Taxonomy" id="1033008"/>
    <lineage>
        <taxon>Eukaryota</taxon>
        <taxon>Fungi</taxon>
        <taxon>Dikarya</taxon>
        <taxon>Basidiomycota</taxon>
        <taxon>Agaricomycotina</taxon>
        <taxon>Agaricomycetes</taxon>
        <taxon>Agaricomycetidae</taxon>
        <taxon>Agaricales</taxon>
        <taxon>Marasmiineae</taxon>
        <taxon>Mycenaceae</taxon>
        <taxon>Mycena</taxon>
    </lineage>
</organism>
<dbReference type="Proteomes" id="UP001218218">
    <property type="component" value="Unassembled WGS sequence"/>
</dbReference>
<dbReference type="EMBL" id="JARIHO010000003">
    <property type="protein sequence ID" value="KAJ7364784.1"/>
    <property type="molecule type" value="Genomic_DNA"/>
</dbReference>
<protein>
    <submittedName>
        <fullName evidence="1">Uncharacterized protein</fullName>
    </submittedName>
</protein>